<comment type="caution">
    <text evidence="1">The sequence shown here is derived from an EMBL/GenBank/DDBJ whole genome shotgun (WGS) entry which is preliminary data.</text>
</comment>
<name>A0A0J6XS95_9ACTN</name>
<reference evidence="1 2" key="1">
    <citation type="submission" date="2015-06" db="EMBL/GenBank/DDBJ databases">
        <title>Recapitulation of the evolution of biosynthetic gene clusters reveals hidden chemical diversity on bacterial genomes.</title>
        <authorList>
            <person name="Cruz-Morales P."/>
            <person name="Martinez-Guerrero C."/>
            <person name="Morales-Escalante M.A."/>
            <person name="Yanez-Guerra L.A."/>
            <person name="Kopp J.F."/>
            <person name="Feldmann J."/>
            <person name="Ramos-Aboites H.E."/>
            <person name="Barona-Gomez F."/>
        </authorList>
    </citation>
    <scope>NUCLEOTIDE SEQUENCE [LARGE SCALE GENOMIC DNA]</scope>
    <source>
        <strain evidence="1 2">ATCC 31245</strain>
    </source>
</reference>
<dbReference type="AlphaFoldDB" id="A0A0J6XS95"/>
<evidence type="ECO:0000313" key="1">
    <source>
        <dbReference type="EMBL" id="KMO99025.1"/>
    </source>
</evidence>
<keyword evidence="2" id="KW-1185">Reference proteome</keyword>
<proteinExistence type="predicted"/>
<accession>A0A0J6XS95</accession>
<evidence type="ECO:0000313" key="2">
    <source>
        <dbReference type="Proteomes" id="UP000035932"/>
    </source>
</evidence>
<sequence length="65" mass="6665">MTMRQVASMGALVGEFPGAGGNAQLVAGVAAVSAGGAERVMRRPSPMARRKLWVVPSISAARPMV</sequence>
<organism evidence="1 2">
    <name type="scientific">Streptomyces roseus</name>
    <dbReference type="NCBI Taxonomy" id="66430"/>
    <lineage>
        <taxon>Bacteria</taxon>
        <taxon>Bacillati</taxon>
        <taxon>Actinomycetota</taxon>
        <taxon>Actinomycetes</taxon>
        <taxon>Kitasatosporales</taxon>
        <taxon>Streptomycetaceae</taxon>
        <taxon>Streptomyces</taxon>
    </lineage>
</organism>
<protein>
    <submittedName>
        <fullName evidence="1">Uncharacterized protein</fullName>
    </submittedName>
</protein>
<dbReference type="Proteomes" id="UP000035932">
    <property type="component" value="Unassembled WGS sequence"/>
</dbReference>
<dbReference type="EMBL" id="LFML01000016">
    <property type="protein sequence ID" value="KMO99025.1"/>
    <property type="molecule type" value="Genomic_DNA"/>
</dbReference>
<gene>
    <name evidence="1" type="ORF">ACS04_04690</name>
</gene>